<protein>
    <submittedName>
        <fullName evidence="7">LysR substrate-binding domain-containing protein</fullName>
    </submittedName>
</protein>
<evidence type="ECO:0000256" key="3">
    <source>
        <dbReference type="ARBA" id="ARBA00023125"/>
    </source>
</evidence>
<dbReference type="Proteomes" id="UP001553161">
    <property type="component" value="Unassembled WGS sequence"/>
</dbReference>
<evidence type="ECO:0000313" key="8">
    <source>
        <dbReference type="Proteomes" id="UP001553161"/>
    </source>
</evidence>
<dbReference type="SUPFAM" id="SSF53850">
    <property type="entry name" value="Periplasmic binding protein-like II"/>
    <property type="match status" value="1"/>
</dbReference>
<keyword evidence="2" id="KW-0805">Transcription regulation</keyword>
<dbReference type="PRINTS" id="PR00039">
    <property type="entry name" value="HTHLYSR"/>
</dbReference>
<evidence type="ECO:0000256" key="5">
    <source>
        <dbReference type="ARBA" id="ARBA00023163"/>
    </source>
</evidence>
<dbReference type="InterPro" id="IPR000847">
    <property type="entry name" value="LysR_HTH_N"/>
</dbReference>
<dbReference type="InterPro" id="IPR036388">
    <property type="entry name" value="WH-like_DNA-bd_sf"/>
</dbReference>
<reference evidence="7 8" key="1">
    <citation type="submission" date="2024-07" db="EMBL/GenBank/DDBJ databases">
        <authorList>
            <person name="Kang M."/>
        </authorList>
    </citation>
    <scope>NUCLEOTIDE SEQUENCE [LARGE SCALE GENOMIC DNA]</scope>
    <source>
        <strain evidence="7 8">DFM31</strain>
    </source>
</reference>
<keyword evidence="3" id="KW-0238">DNA-binding</keyword>
<dbReference type="InterPro" id="IPR005119">
    <property type="entry name" value="LysR_subst-bd"/>
</dbReference>
<dbReference type="Gene3D" id="3.40.190.10">
    <property type="entry name" value="Periplasmic binding protein-like II"/>
    <property type="match status" value="2"/>
</dbReference>
<comment type="similarity">
    <text evidence="1">Belongs to the LysR transcriptional regulatory family.</text>
</comment>
<comment type="caution">
    <text evidence="7">The sequence shown here is derived from an EMBL/GenBank/DDBJ whole genome shotgun (WGS) entry which is preliminary data.</text>
</comment>
<evidence type="ECO:0000256" key="2">
    <source>
        <dbReference type="ARBA" id="ARBA00023015"/>
    </source>
</evidence>
<dbReference type="Pfam" id="PF03466">
    <property type="entry name" value="LysR_substrate"/>
    <property type="match status" value="1"/>
</dbReference>
<evidence type="ECO:0000259" key="6">
    <source>
        <dbReference type="PROSITE" id="PS50931"/>
    </source>
</evidence>
<dbReference type="EMBL" id="JBFBVU010000001">
    <property type="protein sequence ID" value="MEV8465537.1"/>
    <property type="molecule type" value="Genomic_DNA"/>
</dbReference>
<dbReference type="Gene3D" id="1.10.10.10">
    <property type="entry name" value="Winged helix-like DNA-binding domain superfamily/Winged helix DNA-binding domain"/>
    <property type="match status" value="1"/>
</dbReference>
<name>A0ABV3L1W3_9RHOB</name>
<keyword evidence="5" id="KW-0804">Transcription</keyword>
<dbReference type="PANTHER" id="PTHR30346:SF26">
    <property type="entry name" value="HYDROGEN PEROXIDE-INDUCIBLE GENES ACTIVATOR"/>
    <property type="match status" value="1"/>
</dbReference>
<evidence type="ECO:0000256" key="1">
    <source>
        <dbReference type="ARBA" id="ARBA00009437"/>
    </source>
</evidence>
<dbReference type="SUPFAM" id="SSF46785">
    <property type="entry name" value="Winged helix' DNA-binding domain"/>
    <property type="match status" value="1"/>
</dbReference>
<dbReference type="PANTHER" id="PTHR30346">
    <property type="entry name" value="TRANSCRIPTIONAL DUAL REGULATOR HCAR-RELATED"/>
    <property type="match status" value="1"/>
</dbReference>
<feature type="domain" description="HTH lysR-type" evidence="6">
    <location>
        <begin position="3"/>
        <end position="60"/>
    </location>
</feature>
<dbReference type="Pfam" id="PF00126">
    <property type="entry name" value="HTH_1"/>
    <property type="match status" value="1"/>
</dbReference>
<dbReference type="PROSITE" id="PS50931">
    <property type="entry name" value="HTH_LYSR"/>
    <property type="match status" value="1"/>
</dbReference>
<dbReference type="RefSeq" id="WP_366191051.1">
    <property type="nucleotide sequence ID" value="NZ_JBFBVU010000001.1"/>
</dbReference>
<evidence type="ECO:0000256" key="4">
    <source>
        <dbReference type="ARBA" id="ARBA00023159"/>
    </source>
</evidence>
<gene>
    <name evidence="7" type="ORF">AB0T83_01920</name>
</gene>
<keyword evidence="4" id="KW-0010">Activator</keyword>
<keyword evidence="8" id="KW-1185">Reference proteome</keyword>
<sequence length="307" mass="33672">MTVTLRQLRYFKALVEAGHFGIAAERMHVSQPALSVQIKELELTLGDRLVERLPREIRLTPRGRAVLARTERILTEVTELESAARRDGPDAVIRLGVIPTVAPYLLPAVFEDLAARGQVRLQLREAQTATLTAELLDGRLDALLMAQPDRDPRLAAQPLFEDRFLLAGTAPRLARVAARIEHLRPALLDPDDLLLLDEGHCLADQALEVCGLDRNALRVDLGAASLATLCRLVAADHGLTLLPELALASECAASPEIALRRFETPEPRRVLALVRRAGAADEPWVRDLADLLTRAGRRVQTAAAQRA</sequence>
<organism evidence="7 8">
    <name type="scientific">Meridianimarinicoccus marinus</name>
    <dbReference type="NCBI Taxonomy" id="3231483"/>
    <lineage>
        <taxon>Bacteria</taxon>
        <taxon>Pseudomonadati</taxon>
        <taxon>Pseudomonadota</taxon>
        <taxon>Alphaproteobacteria</taxon>
        <taxon>Rhodobacterales</taxon>
        <taxon>Paracoccaceae</taxon>
        <taxon>Meridianimarinicoccus</taxon>
    </lineage>
</organism>
<evidence type="ECO:0000313" key="7">
    <source>
        <dbReference type="EMBL" id="MEV8465537.1"/>
    </source>
</evidence>
<accession>A0ABV3L1W3</accession>
<proteinExistence type="inferred from homology"/>
<dbReference type="InterPro" id="IPR036390">
    <property type="entry name" value="WH_DNA-bd_sf"/>
</dbReference>